<dbReference type="EMBL" id="JAGPXD010000002">
    <property type="protein sequence ID" value="KAH7368229.1"/>
    <property type="molecule type" value="Genomic_DNA"/>
</dbReference>
<evidence type="ECO:0000259" key="12">
    <source>
        <dbReference type="Pfam" id="PF25904"/>
    </source>
</evidence>
<evidence type="ECO:0000259" key="11">
    <source>
        <dbReference type="Pfam" id="PF01170"/>
    </source>
</evidence>
<evidence type="ECO:0000256" key="2">
    <source>
        <dbReference type="ARBA" id="ARBA00022490"/>
    </source>
</evidence>
<dbReference type="GO" id="GO:0043527">
    <property type="term" value="C:tRNA methyltransferase complex"/>
    <property type="evidence" value="ECO:0007669"/>
    <property type="project" value="UniProtKB-ARBA"/>
</dbReference>
<dbReference type="InterPro" id="IPR000241">
    <property type="entry name" value="RlmKL-like_Mtase"/>
</dbReference>
<evidence type="ECO:0000313" key="13">
    <source>
        <dbReference type="EMBL" id="KAH7368229.1"/>
    </source>
</evidence>
<feature type="domain" description="tRNA (guanine(10)-N(2))-methyltransferase TRMT11 N-terminal" evidence="12">
    <location>
        <begin position="1"/>
        <end position="174"/>
    </location>
</feature>
<accession>A0A8K0TRN9</accession>
<dbReference type="InterPro" id="IPR029063">
    <property type="entry name" value="SAM-dependent_MTases_sf"/>
</dbReference>
<keyword evidence="6 10" id="KW-0949">S-adenosyl-L-methionine</keyword>
<evidence type="ECO:0000256" key="6">
    <source>
        <dbReference type="ARBA" id="ARBA00022691"/>
    </source>
</evidence>
<evidence type="ECO:0000256" key="4">
    <source>
        <dbReference type="ARBA" id="ARBA00022603"/>
    </source>
</evidence>
<evidence type="ECO:0000256" key="3">
    <source>
        <dbReference type="ARBA" id="ARBA00022555"/>
    </source>
</evidence>
<dbReference type="OrthoDB" id="296065at2759"/>
<dbReference type="InterPro" id="IPR016691">
    <property type="entry name" value="TRMT11"/>
</dbReference>
<evidence type="ECO:0000256" key="7">
    <source>
        <dbReference type="ARBA" id="ARBA00022694"/>
    </source>
</evidence>
<dbReference type="GO" id="GO:0008033">
    <property type="term" value="P:tRNA processing"/>
    <property type="evidence" value="ECO:0007669"/>
    <property type="project" value="UniProtKB-UniRule"/>
</dbReference>
<proteinExistence type="inferred from homology"/>
<dbReference type="Pfam" id="PF01170">
    <property type="entry name" value="UPF0020"/>
    <property type="match status" value="1"/>
</dbReference>
<dbReference type="PROSITE" id="PS51627">
    <property type="entry name" value="SAM_MT_TRM11"/>
    <property type="match status" value="1"/>
</dbReference>
<keyword evidence="4 10" id="KW-0489">Methyltransferase</keyword>
<evidence type="ECO:0000256" key="10">
    <source>
        <dbReference type="PROSITE-ProRule" id="PRU00959"/>
    </source>
</evidence>
<keyword evidence="5 10" id="KW-0808">Transferase</keyword>
<dbReference type="PANTHER" id="PTHR13370">
    <property type="entry name" value="RNA METHYLASE-RELATED"/>
    <property type="match status" value="1"/>
</dbReference>
<dbReference type="GO" id="GO:0005737">
    <property type="term" value="C:cytoplasm"/>
    <property type="evidence" value="ECO:0007669"/>
    <property type="project" value="UniProtKB-SubCell"/>
</dbReference>
<reference evidence="13" key="1">
    <citation type="journal article" date="2021" name="Nat. Commun.">
        <title>Genetic determinants of endophytism in the Arabidopsis root mycobiome.</title>
        <authorList>
            <person name="Mesny F."/>
            <person name="Miyauchi S."/>
            <person name="Thiergart T."/>
            <person name="Pickel B."/>
            <person name="Atanasova L."/>
            <person name="Karlsson M."/>
            <person name="Huettel B."/>
            <person name="Barry K.W."/>
            <person name="Haridas S."/>
            <person name="Chen C."/>
            <person name="Bauer D."/>
            <person name="Andreopoulos W."/>
            <person name="Pangilinan J."/>
            <person name="LaButti K."/>
            <person name="Riley R."/>
            <person name="Lipzen A."/>
            <person name="Clum A."/>
            <person name="Drula E."/>
            <person name="Henrissat B."/>
            <person name="Kohler A."/>
            <person name="Grigoriev I.V."/>
            <person name="Martin F.M."/>
            <person name="Hacquard S."/>
        </authorList>
    </citation>
    <scope>NUCLEOTIDE SEQUENCE</scope>
    <source>
        <strain evidence="13">MPI-CAGE-AT-0016</strain>
    </source>
</reference>
<protein>
    <recommendedName>
        <fullName evidence="9">tRNA (guanine(10)-N(2))-methyltransferase</fullName>
        <ecNumber evidence="9">2.1.1.214</ecNumber>
    </recommendedName>
</protein>
<dbReference type="EC" id="2.1.1.214" evidence="9"/>
<evidence type="ECO:0000313" key="14">
    <source>
        <dbReference type="Proteomes" id="UP000813385"/>
    </source>
</evidence>
<keyword evidence="7 10" id="KW-0819">tRNA processing</keyword>
<dbReference type="Gene3D" id="3.40.50.150">
    <property type="entry name" value="Vaccinia Virus protein VP39"/>
    <property type="match status" value="1"/>
</dbReference>
<keyword evidence="3 10" id="KW-0820">tRNA-binding</keyword>
<dbReference type="GO" id="GO:0000049">
    <property type="term" value="F:tRNA binding"/>
    <property type="evidence" value="ECO:0007669"/>
    <property type="project" value="UniProtKB-UniRule"/>
</dbReference>
<dbReference type="AlphaFoldDB" id="A0A8K0TRN9"/>
<organism evidence="13 14">
    <name type="scientific">Plectosphaerella cucumerina</name>
    <dbReference type="NCBI Taxonomy" id="40658"/>
    <lineage>
        <taxon>Eukaryota</taxon>
        <taxon>Fungi</taxon>
        <taxon>Dikarya</taxon>
        <taxon>Ascomycota</taxon>
        <taxon>Pezizomycotina</taxon>
        <taxon>Sordariomycetes</taxon>
        <taxon>Hypocreomycetidae</taxon>
        <taxon>Glomerellales</taxon>
        <taxon>Plectosphaerellaceae</taxon>
        <taxon>Plectosphaerella</taxon>
    </lineage>
</organism>
<dbReference type="InterPro" id="IPR002052">
    <property type="entry name" value="DNA_methylase_N6_adenine_CS"/>
</dbReference>
<evidence type="ECO:0000256" key="9">
    <source>
        <dbReference type="ARBA" id="ARBA00066937"/>
    </source>
</evidence>
<dbReference type="Proteomes" id="UP000813385">
    <property type="component" value="Unassembled WGS sequence"/>
</dbReference>
<evidence type="ECO:0000256" key="1">
    <source>
        <dbReference type="ARBA" id="ARBA00004496"/>
    </source>
</evidence>
<dbReference type="PANTHER" id="PTHR13370:SF3">
    <property type="entry name" value="TRNA (GUANINE(10)-N2)-METHYLTRANSFERASE HOMOLOG"/>
    <property type="match status" value="1"/>
</dbReference>
<dbReference type="GO" id="GO:0160102">
    <property type="term" value="F:tRNA (guanine(10)-N2)-methyltransferase activity"/>
    <property type="evidence" value="ECO:0007669"/>
    <property type="project" value="UniProtKB-EC"/>
</dbReference>
<keyword evidence="2" id="KW-0963">Cytoplasm</keyword>
<dbReference type="PROSITE" id="PS00092">
    <property type="entry name" value="N6_MTASE"/>
    <property type="match status" value="1"/>
</dbReference>
<feature type="domain" description="Ribosomal RNA large subunit methyltransferase K/L-like methyltransferase" evidence="11">
    <location>
        <begin position="184"/>
        <end position="298"/>
    </location>
</feature>
<sequence length="445" mass="50325">MDYLIRFSQSHEDFRLPEIEALADLEGIPMKVIFYELESPFCIVSLPSADAARKLVHRSILAFSIHELWGYAPSGEYPELHASTRERASAEWPQYAQTPFKFEIDAYQHTRTMPERLGLIESFRFLELKGPIDLRNPDVRFTIFEDWPFRPSGTPPSAHATRLFMGRWLANGSRDAARVYDLKKRSYISTTSMDSELALVTANIAQAAPGRLFYDPFVGTGSFPVAAAHFGALAFGSDIDGRSIRGKGGKKSLRGNFAQYGLEALVGDFFTADLTNTPLQVRRWLDGIVCDPPYGVREGLKVLGTREGDKREPPDLSGERTWKSGGYIPPKKPYSFLAMLDDILQFATDMLVDNGRLSFWMPTANDNDQEIAVPTHPSLVIVSMCVQPFNKWSRRLITYRRLPDSEVDQEKLAAWKKRQRTGATADELNPFRESYFKGFRKDEAA</sequence>
<dbReference type="PIRSF" id="PIRSF017259">
    <property type="entry name" value="tRNA_mtfrase_TRM11"/>
    <property type="match status" value="1"/>
</dbReference>
<comment type="caution">
    <text evidence="13">The sequence shown here is derived from an EMBL/GenBank/DDBJ whole genome shotgun (WGS) entry which is preliminary data.</text>
</comment>
<dbReference type="Pfam" id="PF25904">
    <property type="entry name" value="Tmrp11_N"/>
    <property type="match status" value="1"/>
</dbReference>
<dbReference type="InterPro" id="IPR059073">
    <property type="entry name" value="TRMT11_N"/>
</dbReference>
<keyword evidence="8 10" id="KW-0694">RNA-binding</keyword>
<comment type="subcellular location">
    <subcellularLocation>
        <location evidence="1">Cytoplasm</location>
    </subcellularLocation>
</comment>
<dbReference type="GO" id="GO:0032259">
    <property type="term" value="P:methylation"/>
    <property type="evidence" value="ECO:0007669"/>
    <property type="project" value="UniProtKB-UniRule"/>
</dbReference>
<name>A0A8K0TRN9_9PEZI</name>
<dbReference type="SUPFAM" id="SSF53335">
    <property type="entry name" value="S-adenosyl-L-methionine-dependent methyltransferases"/>
    <property type="match status" value="1"/>
</dbReference>
<comment type="similarity">
    <text evidence="10">Belongs to the class I-like SAM-binding methyltransferase superfamily. TRM11 methyltransferase family.</text>
</comment>
<evidence type="ECO:0000256" key="5">
    <source>
        <dbReference type="ARBA" id="ARBA00022679"/>
    </source>
</evidence>
<evidence type="ECO:0000256" key="8">
    <source>
        <dbReference type="ARBA" id="ARBA00022884"/>
    </source>
</evidence>
<gene>
    <name evidence="13" type="ORF">B0T11DRAFT_61857</name>
</gene>
<keyword evidence="14" id="KW-1185">Reference proteome</keyword>